<dbReference type="OrthoDB" id="9781019at2"/>
<protein>
    <submittedName>
        <fullName evidence="5">Acyl-CoA thioesterase-2</fullName>
    </submittedName>
</protein>
<gene>
    <name evidence="5" type="ORF">SAMN02745244_03223</name>
</gene>
<reference evidence="5 6" key="1">
    <citation type="submission" date="2016-11" db="EMBL/GenBank/DDBJ databases">
        <authorList>
            <person name="Jaros S."/>
            <person name="Januszkiewicz K."/>
            <person name="Wedrychowicz H."/>
        </authorList>
    </citation>
    <scope>NUCLEOTIDE SEQUENCE [LARGE SCALE GENOMIC DNA]</scope>
    <source>
        <strain evidence="5 6">DSM 12906</strain>
    </source>
</reference>
<evidence type="ECO:0000256" key="1">
    <source>
        <dbReference type="ARBA" id="ARBA00006538"/>
    </source>
</evidence>
<dbReference type="STRING" id="1123357.SAMN02745244_03223"/>
<keyword evidence="6" id="KW-1185">Reference proteome</keyword>
<name>A0A1M6M1X1_9ACTN</name>
<dbReference type="Pfam" id="PF02551">
    <property type="entry name" value="Acyl_CoA_thio"/>
    <property type="match status" value="1"/>
</dbReference>
<evidence type="ECO:0000259" key="4">
    <source>
        <dbReference type="Pfam" id="PF13622"/>
    </source>
</evidence>
<evidence type="ECO:0000259" key="3">
    <source>
        <dbReference type="Pfam" id="PF02551"/>
    </source>
</evidence>
<dbReference type="AlphaFoldDB" id="A0A1M6M1X1"/>
<accession>A0A1M6M1X1</accession>
<dbReference type="Proteomes" id="UP000184512">
    <property type="component" value="Unassembled WGS sequence"/>
</dbReference>
<comment type="similarity">
    <text evidence="1">Belongs to the C/M/P thioester hydrolase family.</text>
</comment>
<evidence type="ECO:0000313" key="6">
    <source>
        <dbReference type="Proteomes" id="UP000184512"/>
    </source>
</evidence>
<dbReference type="GO" id="GO:0047617">
    <property type="term" value="F:fatty acyl-CoA hydrolase activity"/>
    <property type="evidence" value="ECO:0007669"/>
    <property type="project" value="InterPro"/>
</dbReference>
<dbReference type="Gene3D" id="2.40.160.210">
    <property type="entry name" value="Acyl-CoA thioesterase, double hotdog domain"/>
    <property type="match status" value="1"/>
</dbReference>
<dbReference type="RefSeq" id="WP_073190225.1">
    <property type="nucleotide sequence ID" value="NZ_FQZG01000079.1"/>
</dbReference>
<feature type="domain" description="Acyl-CoA thioesterase-like N-terminal HotDog" evidence="4">
    <location>
        <begin position="33"/>
        <end position="109"/>
    </location>
</feature>
<dbReference type="GO" id="GO:0006637">
    <property type="term" value="P:acyl-CoA metabolic process"/>
    <property type="evidence" value="ECO:0007669"/>
    <property type="project" value="InterPro"/>
</dbReference>
<dbReference type="EMBL" id="FQZG01000079">
    <property type="protein sequence ID" value="SHJ77425.1"/>
    <property type="molecule type" value="Genomic_DNA"/>
</dbReference>
<feature type="domain" description="Acyl-CoA thioesterase 2 C-terminal" evidence="3">
    <location>
        <begin position="154"/>
        <end position="274"/>
    </location>
</feature>
<dbReference type="Pfam" id="PF13622">
    <property type="entry name" value="4HBT_3"/>
    <property type="match status" value="1"/>
</dbReference>
<proteinExistence type="inferred from homology"/>
<dbReference type="PANTHER" id="PTHR11066:SF34">
    <property type="entry name" value="ACYL-COENZYME A THIOESTERASE 8"/>
    <property type="match status" value="1"/>
</dbReference>
<dbReference type="CDD" id="cd03444">
    <property type="entry name" value="Thioesterase_II_repeat1"/>
    <property type="match status" value="1"/>
</dbReference>
<dbReference type="SUPFAM" id="SSF54637">
    <property type="entry name" value="Thioesterase/thiol ester dehydrase-isomerase"/>
    <property type="match status" value="2"/>
</dbReference>
<dbReference type="InterPro" id="IPR029069">
    <property type="entry name" value="HotDog_dom_sf"/>
</dbReference>
<evidence type="ECO:0000256" key="2">
    <source>
        <dbReference type="ARBA" id="ARBA00022801"/>
    </source>
</evidence>
<dbReference type="GO" id="GO:0009062">
    <property type="term" value="P:fatty acid catabolic process"/>
    <property type="evidence" value="ECO:0007669"/>
    <property type="project" value="TreeGrafter"/>
</dbReference>
<keyword evidence="2" id="KW-0378">Hydrolase</keyword>
<dbReference type="InterPro" id="IPR003703">
    <property type="entry name" value="Acyl_CoA_thio"/>
</dbReference>
<dbReference type="InterPro" id="IPR042171">
    <property type="entry name" value="Acyl-CoA_hotdog"/>
</dbReference>
<organism evidence="5 6">
    <name type="scientific">Tessaracoccus bendigoensis DSM 12906</name>
    <dbReference type="NCBI Taxonomy" id="1123357"/>
    <lineage>
        <taxon>Bacteria</taxon>
        <taxon>Bacillati</taxon>
        <taxon>Actinomycetota</taxon>
        <taxon>Actinomycetes</taxon>
        <taxon>Propionibacteriales</taxon>
        <taxon>Propionibacteriaceae</taxon>
        <taxon>Tessaracoccus</taxon>
    </lineage>
</organism>
<dbReference type="InterPro" id="IPR025652">
    <property type="entry name" value="TesB_C"/>
</dbReference>
<sequence>MPKDVTELLSLFELEQTGDQTFRGPQPRTLMQRLFGGQVLGQTLIAAARTVEPGRIPHSLNAYFLRPGATDTALDFDVEVMRDGRTFSNRRVLARQGQRVIFEMTTSFQVPEVGLDHSAVAPTDVAPPEASPELAEVLGRRFGTGVALISEWDALEVRLASRPEPTRHGGSMRAWVRTKEEMPDDALLNTAVLAYLSDMTLLSVTTVPHEVEFLSPKMQAASIDHAMWFHRRTHVDRWLLYDMISPSASNARGFAMGRLFQDGAAVASCAQEGLIRVLD</sequence>
<dbReference type="CDD" id="cd03445">
    <property type="entry name" value="Thioesterase_II_repeat2"/>
    <property type="match status" value="1"/>
</dbReference>
<evidence type="ECO:0000313" key="5">
    <source>
        <dbReference type="EMBL" id="SHJ77425.1"/>
    </source>
</evidence>
<dbReference type="PANTHER" id="PTHR11066">
    <property type="entry name" value="ACYL-COA THIOESTERASE"/>
    <property type="match status" value="1"/>
</dbReference>
<dbReference type="InterPro" id="IPR049449">
    <property type="entry name" value="TesB_ACOT8-like_N"/>
</dbReference>